<dbReference type="Pfam" id="PF07468">
    <property type="entry name" value="Agglutinin"/>
    <property type="match status" value="2"/>
</dbReference>
<dbReference type="InterPro" id="IPR004991">
    <property type="entry name" value="Aerolysin-like"/>
</dbReference>
<dbReference type="InterPro" id="IPR053237">
    <property type="entry name" value="Natterin_C"/>
</dbReference>
<feature type="region of interest" description="Disordered" evidence="1">
    <location>
        <begin position="541"/>
        <end position="560"/>
    </location>
</feature>
<accession>A0ABR2F3L4</accession>
<evidence type="ECO:0000259" key="2">
    <source>
        <dbReference type="SMART" id="SM00791"/>
    </source>
</evidence>
<gene>
    <name evidence="3" type="ORF">V6N12_027677</name>
</gene>
<reference evidence="3 4" key="1">
    <citation type="journal article" date="2024" name="G3 (Bethesda)">
        <title>Genome assembly of Hibiscus sabdariffa L. provides insights into metabolisms of medicinal natural products.</title>
        <authorList>
            <person name="Kim T."/>
        </authorList>
    </citation>
    <scope>NUCLEOTIDE SEQUENCE [LARGE SCALE GENOMIC DNA]</scope>
    <source>
        <strain evidence="3">TK-2024</strain>
        <tissue evidence="3">Old leaves</tissue>
    </source>
</reference>
<dbReference type="InterPro" id="IPR008998">
    <property type="entry name" value="Agglutinin"/>
</dbReference>
<protein>
    <recommendedName>
        <fullName evidence="2">Agglutinin domain-containing protein</fullName>
    </recommendedName>
</protein>
<dbReference type="PANTHER" id="PTHR39244">
    <property type="entry name" value="NATTERIN-4"/>
    <property type="match status" value="1"/>
</dbReference>
<proteinExistence type="predicted"/>
<dbReference type="SUPFAM" id="SSF50382">
    <property type="entry name" value="Agglutinin"/>
    <property type="match status" value="2"/>
</dbReference>
<evidence type="ECO:0000313" key="4">
    <source>
        <dbReference type="Proteomes" id="UP001472677"/>
    </source>
</evidence>
<dbReference type="CDD" id="cd20216">
    <property type="entry name" value="PFM_HFR-2-like"/>
    <property type="match status" value="1"/>
</dbReference>
<dbReference type="Proteomes" id="UP001472677">
    <property type="component" value="Unassembled WGS sequence"/>
</dbReference>
<name>A0ABR2F3L4_9ROSI</name>
<sequence length="586" mass="65211">MALALASDLRVPRFFTFGFNPKGYYLSFVRDGGEMDGCIRFVGTNVESPYTKFEAEAANADGLFHIRSCQNNRYWERNKIPDWITATALKKEEDQSKPSCTLFKFITVDAAMKTVRVVHVQSGNYLCLWGTGQPATDSCVLASYDVPDHQGCDIFQLIDWSSFLILPRYVALKGNNGKYLCLRNQDPNWPYMQFASDDIGDSTVPLEIFVTDGGSVRIKPTCTDKFWRRSPNWIWADSDDTSSNNKDTLFRPVKVDNKTIGLINMGNNYFCKRLTTEGKESCLNAAVPSLTQEAQLIVEEPVLTREIYGVKYNLDYSRVYDESVLVVARNSASNYNQEPSTLDVKLSYTDTKTSTWKTTFSLKLGMKVTTDVGVPLIFEGKIEVSAEVQTGVEWGETKTSTTVVEVVHKVVVPAMTKVTVNLVATKGTCDVPFTYMQRDTLYDGSIVTSEIEGGTYTGSNYYNIDFVTREEKLGRREKRDQVIDVTVSALAEEKGNDVVVVSKEGKAGVVTLYGLGTMVQDPIIIEGRKHVEKKGDEEVRVEGNEGVEKTELRESIGNMESGSAWVGDEVGKAEDIDRAALLGVKG</sequence>
<organism evidence="3 4">
    <name type="scientific">Hibiscus sabdariffa</name>
    <name type="common">roselle</name>
    <dbReference type="NCBI Taxonomy" id="183260"/>
    <lineage>
        <taxon>Eukaryota</taxon>
        <taxon>Viridiplantae</taxon>
        <taxon>Streptophyta</taxon>
        <taxon>Embryophyta</taxon>
        <taxon>Tracheophyta</taxon>
        <taxon>Spermatophyta</taxon>
        <taxon>Magnoliopsida</taxon>
        <taxon>eudicotyledons</taxon>
        <taxon>Gunneridae</taxon>
        <taxon>Pentapetalae</taxon>
        <taxon>rosids</taxon>
        <taxon>malvids</taxon>
        <taxon>Malvales</taxon>
        <taxon>Malvaceae</taxon>
        <taxon>Malvoideae</taxon>
        <taxon>Hibiscus</taxon>
    </lineage>
</organism>
<dbReference type="InterPro" id="IPR036242">
    <property type="entry name" value="Agglutinin_dom_sf"/>
</dbReference>
<dbReference type="Gene3D" id="2.170.15.10">
    <property type="entry name" value="Proaerolysin, chain A, domain 3"/>
    <property type="match status" value="1"/>
</dbReference>
<dbReference type="CDD" id="cd00257">
    <property type="entry name" value="beta-trefoil_FSCN-like"/>
    <property type="match status" value="1"/>
</dbReference>
<feature type="domain" description="Agglutinin" evidence="2">
    <location>
        <begin position="164"/>
        <end position="300"/>
    </location>
</feature>
<dbReference type="SMART" id="SM00791">
    <property type="entry name" value="Agglutinin"/>
    <property type="match status" value="2"/>
</dbReference>
<feature type="domain" description="Agglutinin" evidence="2">
    <location>
        <begin position="9"/>
        <end position="159"/>
    </location>
</feature>
<dbReference type="Gene3D" id="2.80.10.50">
    <property type="match status" value="2"/>
</dbReference>
<comment type="caution">
    <text evidence="3">The sequence shown here is derived from an EMBL/GenBank/DDBJ whole genome shotgun (WGS) entry which is preliminary data.</text>
</comment>
<evidence type="ECO:0000256" key="1">
    <source>
        <dbReference type="SAM" id="MobiDB-lite"/>
    </source>
</evidence>
<evidence type="ECO:0000313" key="3">
    <source>
        <dbReference type="EMBL" id="KAK8571597.1"/>
    </source>
</evidence>
<feature type="compositionally biased region" description="Basic and acidic residues" evidence="1">
    <location>
        <begin position="541"/>
        <end position="554"/>
    </location>
</feature>
<dbReference type="PANTHER" id="PTHR39244:SF5">
    <property type="entry name" value="NATTERIN-3-LIKE"/>
    <property type="match status" value="1"/>
</dbReference>
<dbReference type="EMBL" id="JBBPBM010000008">
    <property type="protein sequence ID" value="KAK8571597.1"/>
    <property type="molecule type" value="Genomic_DNA"/>
</dbReference>
<dbReference type="SUPFAM" id="SSF56973">
    <property type="entry name" value="Aerolisin/ETX pore-forming domain"/>
    <property type="match status" value="1"/>
</dbReference>
<dbReference type="Pfam" id="PF03318">
    <property type="entry name" value="ETX_MTX2"/>
    <property type="match status" value="1"/>
</dbReference>
<keyword evidence="4" id="KW-1185">Reference proteome</keyword>